<feature type="transmembrane region" description="Helical" evidence="1">
    <location>
        <begin position="12"/>
        <end position="33"/>
    </location>
</feature>
<feature type="non-terminal residue" evidence="2">
    <location>
        <position position="168"/>
    </location>
</feature>
<evidence type="ECO:0000256" key="1">
    <source>
        <dbReference type="SAM" id="Phobius"/>
    </source>
</evidence>
<dbReference type="EMBL" id="KQ416081">
    <property type="protein sequence ID" value="KOF98757.1"/>
    <property type="molecule type" value="Genomic_DNA"/>
</dbReference>
<feature type="transmembrane region" description="Helical" evidence="1">
    <location>
        <begin position="120"/>
        <end position="143"/>
    </location>
</feature>
<protein>
    <recommendedName>
        <fullName evidence="3">G-protein coupled receptors family 1 profile domain-containing protein</fullName>
    </recommendedName>
</protein>
<evidence type="ECO:0000313" key="2">
    <source>
        <dbReference type="EMBL" id="KOF98757.1"/>
    </source>
</evidence>
<proteinExistence type="predicted"/>
<keyword evidence="1" id="KW-0812">Transmembrane</keyword>
<accession>A0A0L8IBD8</accession>
<name>A0A0L8IBD8_OCTBM</name>
<keyword evidence="1" id="KW-1133">Transmembrane helix</keyword>
<reference evidence="2" key="1">
    <citation type="submission" date="2015-07" db="EMBL/GenBank/DDBJ databases">
        <title>MeaNS - Measles Nucleotide Surveillance Program.</title>
        <authorList>
            <person name="Tran T."/>
            <person name="Druce J."/>
        </authorList>
    </citation>
    <scope>NUCLEOTIDE SEQUENCE</scope>
    <source>
        <strain evidence="2">UCB-OBI-ISO-001</strain>
        <tissue evidence="2">Gonad</tissue>
    </source>
</reference>
<keyword evidence="1" id="KW-0472">Membrane</keyword>
<feature type="non-terminal residue" evidence="2">
    <location>
        <position position="1"/>
    </location>
</feature>
<gene>
    <name evidence="2" type="ORF">OCBIM_22023138mg</name>
</gene>
<dbReference type="Gene3D" id="1.20.1070.10">
    <property type="entry name" value="Rhodopsin 7-helix transmembrane proteins"/>
    <property type="match status" value="1"/>
</dbReference>
<dbReference type="AlphaFoldDB" id="A0A0L8IBD8"/>
<feature type="transmembrane region" description="Helical" evidence="1">
    <location>
        <begin position="87"/>
        <end position="108"/>
    </location>
</feature>
<organism evidence="2">
    <name type="scientific">Octopus bimaculoides</name>
    <name type="common">California two-spotted octopus</name>
    <dbReference type="NCBI Taxonomy" id="37653"/>
    <lineage>
        <taxon>Eukaryota</taxon>
        <taxon>Metazoa</taxon>
        <taxon>Spiralia</taxon>
        <taxon>Lophotrochozoa</taxon>
        <taxon>Mollusca</taxon>
        <taxon>Cephalopoda</taxon>
        <taxon>Coleoidea</taxon>
        <taxon>Octopodiformes</taxon>
        <taxon>Octopoda</taxon>
        <taxon>Incirrata</taxon>
        <taxon>Octopodidae</taxon>
        <taxon>Octopus</taxon>
    </lineage>
</organism>
<sequence>SIWIPTTTSITIISIIFLITVLFPLVSSLTGLLRATSRWLFLPSRPMNEMGENMNKTEIDVMINRRLTANELKRFQRNSSDQSKHTIYVVIAINSLFLLTTFPTSIYYFVMTILKVKNTPLYMCLDMIACMKNAFNFILYAAVSKSFRENLKKTGIHIMTTRLKRVHQ</sequence>
<evidence type="ECO:0008006" key="3">
    <source>
        <dbReference type="Google" id="ProtNLM"/>
    </source>
</evidence>